<reference evidence="1 2" key="1">
    <citation type="journal article" date="2020" name="Nature">
        <title>Six reference-quality genomes reveal evolution of bat adaptations.</title>
        <authorList>
            <person name="Jebb D."/>
            <person name="Huang Z."/>
            <person name="Pippel M."/>
            <person name="Hughes G.M."/>
            <person name="Lavrichenko K."/>
            <person name="Devanna P."/>
            <person name="Winkler S."/>
            <person name="Jermiin L.S."/>
            <person name="Skirmuntt E.C."/>
            <person name="Katzourakis A."/>
            <person name="Burkitt-Gray L."/>
            <person name="Ray D.A."/>
            <person name="Sullivan K.A.M."/>
            <person name="Roscito J.G."/>
            <person name="Kirilenko B.M."/>
            <person name="Davalos L.M."/>
            <person name="Corthals A.P."/>
            <person name="Power M.L."/>
            <person name="Jones G."/>
            <person name="Ransome R.D."/>
            <person name="Dechmann D.K.N."/>
            <person name="Locatelli A.G."/>
            <person name="Puechmaille S.J."/>
            <person name="Fedrigo O."/>
            <person name="Jarvis E.D."/>
            <person name="Hiller M."/>
            <person name="Vernes S.C."/>
            <person name="Myers E.W."/>
            <person name="Teeling E.C."/>
        </authorList>
    </citation>
    <scope>NUCLEOTIDE SEQUENCE [LARGE SCALE GENOMIC DNA]</scope>
    <source>
        <strain evidence="1">MMolMol1</strain>
        <tissue evidence="1">Muscle</tissue>
    </source>
</reference>
<proteinExistence type="predicted"/>
<evidence type="ECO:0000313" key="2">
    <source>
        <dbReference type="Proteomes" id="UP000550707"/>
    </source>
</evidence>
<name>A0A7J8EG22_MOLMO</name>
<evidence type="ECO:0000313" key="1">
    <source>
        <dbReference type="EMBL" id="KAF6434225.1"/>
    </source>
</evidence>
<comment type="caution">
    <text evidence="1">The sequence shown here is derived from an EMBL/GenBank/DDBJ whole genome shotgun (WGS) entry which is preliminary data.</text>
</comment>
<accession>A0A7J8EG22</accession>
<dbReference type="EMBL" id="JACASF010000014">
    <property type="protein sequence ID" value="KAF6434225.1"/>
    <property type="molecule type" value="Genomic_DNA"/>
</dbReference>
<sequence length="116" mass="13187">MTRTEESIGKVWSFRSSFCFSSTGDYYISEMMVKKFFKKNHNLISSSAQVDLFNISKGTALHSLKCPNLLCLQSGNNGEMFTASCFFLVLRTSCLYNDPELSSMEKDIDLKLKEKP</sequence>
<dbReference type="Proteomes" id="UP000550707">
    <property type="component" value="Unassembled WGS sequence"/>
</dbReference>
<gene>
    <name evidence="1" type="ORF">HJG59_014929</name>
</gene>
<dbReference type="AlphaFoldDB" id="A0A7J8EG22"/>
<keyword evidence="2" id="KW-1185">Reference proteome</keyword>
<organism evidence="1 2">
    <name type="scientific">Molossus molossus</name>
    <name type="common">Pallas' mastiff bat</name>
    <name type="synonym">Vespertilio molossus</name>
    <dbReference type="NCBI Taxonomy" id="27622"/>
    <lineage>
        <taxon>Eukaryota</taxon>
        <taxon>Metazoa</taxon>
        <taxon>Chordata</taxon>
        <taxon>Craniata</taxon>
        <taxon>Vertebrata</taxon>
        <taxon>Euteleostomi</taxon>
        <taxon>Mammalia</taxon>
        <taxon>Eutheria</taxon>
        <taxon>Laurasiatheria</taxon>
        <taxon>Chiroptera</taxon>
        <taxon>Yangochiroptera</taxon>
        <taxon>Molossidae</taxon>
        <taxon>Molossus</taxon>
    </lineage>
</organism>
<protein>
    <submittedName>
        <fullName evidence="1">Prune-like protein 2 with BCH domain</fullName>
    </submittedName>
</protein>